<dbReference type="InterPro" id="IPR036661">
    <property type="entry name" value="Luciferase-like_sf"/>
</dbReference>
<proteinExistence type="predicted"/>
<feature type="domain" description="Luciferase-like" evidence="5">
    <location>
        <begin position="26"/>
        <end position="279"/>
    </location>
</feature>
<evidence type="ECO:0000256" key="2">
    <source>
        <dbReference type="ARBA" id="ARBA00022643"/>
    </source>
</evidence>
<dbReference type="EMBL" id="CP109011">
    <property type="protein sequence ID" value="WUT48451.1"/>
    <property type="molecule type" value="Genomic_DNA"/>
</dbReference>
<gene>
    <name evidence="6" type="ORF">OG929_41770</name>
</gene>
<sequence length="328" mass="35646">MSDQHIPSDSEHPVTFGIKTTPMRVPYQDILRVWEEADDLPEIADAWLWDHLMPIVGPKDGQILEGWTLLSALAARTRRLRLGLLVTSNRIRPPAVLGKIAATVDVISGGRLIMGLGVGGTVQPPDAGGIAGENPAAAEYAAYGLTLVPPAEGIARLEETIAILRGMWTQDVFDFHGRYYSLTGNRNEPKPVQRSGPPLLIGGWGNRTLRLVAEHADIWNIPGPPHNTIDYITERGAVLDDHCEAIGRDPRTITRSVQYIVSYDDPAADRKAITELIAAGVTHIVLSLRSPYPPQAARWLTDEIIKPVRSTTGELHQPRSGSAASLGA</sequence>
<keyword evidence="4" id="KW-0503">Monooxygenase</keyword>
<dbReference type="PANTHER" id="PTHR42847:SF4">
    <property type="entry name" value="ALKANESULFONATE MONOOXYGENASE-RELATED"/>
    <property type="match status" value="1"/>
</dbReference>
<keyword evidence="1" id="KW-0285">Flavoprotein</keyword>
<dbReference type="SUPFAM" id="SSF51679">
    <property type="entry name" value="Bacterial luciferase-like"/>
    <property type="match status" value="1"/>
</dbReference>
<dbReference type="Pfam" id="PF00296">
    <property type="entry name" value="Bac_luciferase"/>
    <property type="match status" value="1"/>
</dbReference>
<evidence type="ECO:0000313" key="6">
    <source>
        <dbReference type="EMBL" id="WUT48451.1"/>
    </source>
</evidence>
<dbReference type="RefSeq" id="WP_329271606.1">
    <property type="nucleotide sequence ID" value="NZ_CP109011.1"/>
</dbReference>
<evidence type="ECO:0000259" key="5">
    <source>
        <dbReference type="Pfam" id="PF00296"/>
    </source>
</evidence>
<organism evidence="6 7">
    <name type="scientific">Streptomyces pseudovenezuelae</name>
    <dbReference type="NCBI Taxonomy" id="67350"/>
    <lineage>
        <taxon>Bacteria</taxon>
        <taxon>Bacillati</taxon>
        <taxon>Actinomycetota</taxon>
        <taxon>Actinomycetes</taxon>
        <taxon>Kitasatosporales</taxon>
        <taxon>Streptomycetaceae</taxon>
        <taxon>Streptomyces</taxon>
        <taxon>Streptomyces aurantiacus group</taxon>
    </lineage>
</organism>
<keyword evidence="7" id="KW-1185">Reference proteome</keyword>
<evidence type="ECO:0000256" key="3">
    <source>
        <dbReference type="ARBA" id="ARBA00023002"/>
    </source>
</evidence>
<protein>
    <submittedName>
        <fullName evidence="6">LLM class flavin-dependent oxidoreductase</fullName>
    </submittedName>
</protein>
<name>A0ABZ1XA61_9ACTN</name>
<evidence type="ECO:0000256" key="4">
    <source>
        <dbReference type="ARBA" id="ARBA00023033"/>
    </source>
</evidence>
<keyword evidence="3" id="KW-0560">Oxidoreductase</keyword>
<dbReference type="InterPro" id="IPR011251">
    <property type="entry name" value="Luciferase-like_dom"/>
</dbReference>
<reference evidence="6" key="1">
    <citation type="submission" date="2022-10" db="EMBL/GenBank/DDBJ databases">
        <title>The complete genomes of actinobacterial strains from the NBC collection.</title>
        <authorList>
            <person name="Joergensen T.S."/>
            <person name="Alvarez Arevalo M."/>
            <person name="Sterndorff E.B."/>
            <person name="Faurdal D."/>
            <person name="Vuksanovic O."/>
            <person name="Mourched A.-S."/>
            <person name="Charusanti P."/>
            <person name="Shaw S."/>
            <person name="Blin K."/>
            <person name="Weber T."/>
        </authorList>
    </citation>
    <scope>NUCLEOTIDE SEQUENCE</scope>
    <source>
        <strain evidence="6">NBC_00686</strain>
    </source>
</reference>
<evidence type="ECO:0000313" key="7">
    <source>
        <dbReference type="Proteomes" id="UP001432168"/>
    </source>
</evidence>
<dbReference type="Gene3D" id="3.20.20.30">
    <property type="entry name" value="Luciferase-like domain"/>
    <property type="match status" value="1"/>
</dbReference>
<accession>A0ABZ1XA61</accession>
<dbReference type="PANTHER" id="PTHR42847">
    <property type="entry name" value="ALKANESULFONATE MONOOXYGENASE"/>
    <property type="match status" value="1"/>
</dbReference>
<dbReference type="Proteomes" id="UP001432168">
    <property type="component" value="Chromosome"/>
</dbReference>
<evidence type="ECO:0000256" key="1">
    <source>
        <dbReference type="ARBA" id="ARBA00022630"/>
    </source>
</evidence>
<keyword evidence="2" id="KW-0288">FMN</keyword>
<dbReference type="InterPro" id="IPR050172">
    <property type="entry name" value="SsuD_RutA_monooxygenase"/>
</dbReference>